<dbReference type="SUPFAM" id="SSF109709">
    <property type="entry name" value="KorB DNA-binding domain-like"/>
    <property type="match status" value="1"/>
</dbReference>
<evidence type="ECO:0000313" key="2">
    <source>
        <dbReference type="EMBL" id="MDK7062921.1"/>
    </source>
</evidence>
<gene>
    <name evidence="2" type="ORF">QP372_00045</name>
</gene>
<protein>
    <recommendedName>
        <fullName evidence="1">ParB/Spo0J HTH domain-containing protein</fullName>
    </recommendedName>
</protein>
<evidence type="ECO:0000259" key="1">
    <source>
        <dbReference type="Pfam" id="PF17762"/>
    </source>
</evidence>
<dbReference type="InterPro" id="IPR041468">
    <property type="entry name" value="HTH_ParB/Spo0J"/>
</dbReference>
<feature type="domain" description="ParB/Spo0J HTH" evidence="1">
    <location>
        <begin position="8"/>
        <end position="64"/>
    </location>
</feature>
<organism evidence="2 3">
    <name type="scientific">Gardnerella vaginalis</name>
    <dbReference type="NCBI Taxonomy" id="2702"/>
    <lineage>
        <taxon>Bacteria</taxon>
        <taxon>Bacillati</taxon>
        <taxon>Actinomycetota</taxon>
        <taxon>Actinomycetes</taxon>
        <taxon>Bifidobacteriales</taxon>
        <taxon>Bifidobacteriaceae</taxon>
        <taxon>Gardnerella</taxon>
    </lineage>
</organism>
<dbReference type="Pfam" id="PF17762">
    <property type="entry name" value="HTH_ParB"/>
    <property type="match status" value="1"/>
</dbReference>
<dbReference type="EMBL" id="JASOME010000001">
    <property type="protein sequence ID" value="MDK7062921.1"/>
    <property type="molecule type" value="Genomic_DNA"/>
</dbReference>
<reference evidence="2" key="1">
    <citation type="submission" date="2023-05" db="EMBL/GenBank/DDBJ databases">
        <title>Cataloging the Phylogenetic Diversity of Human Bladder Bacteria.</title>
        <authorList>
            <person name="Du J."/>
        </authorList>
    </citation>
    <scope>NUCLEOTIDE SEQUENCE</scope>
    <source>
        <strain evidence="2">UMB6789</strain>
    </source>
</reference>
<dbReference type="Proteomes" id="UP001237784">
    <property type="component" value="Unassembled WGS sequence"/>
</dbReference>
<evidence type="ECO:0000313" key="3">
    <source>
        <dbReference type="Proteomes" id="UP001237784"/>
    </source>
</evidence>
<accession>A0AAW6XTF2</accession>
<name>A0AAW6XTF2_GARVA</name>
<sequence>MSDGKKSRDILAEQVRQSKTQIQKYIRLTELIPELLNMVDEKRIAFNPAYDLPFLKTEEQRMMLETMDYEQVAPSLRPSA</sequence>
<proteinExistence type="predicted"/>
<dbReference type="Gene3D" id="1.10.10.2830">
    <property type="match status" value="1"/>
</dbReference>
<dbReference type="AlphaFoldDB" id="A0AAW6XTF2"/>
<comment type="caution">
    <text evidence="2">The sequence shown here is derived from an EMBL/GenBank/DDBJ whole genome shotgun (WGS) entry which is preliminary data.</text>
</comment>